<dbReference type="SMART" id="SM00271">
    <property type="entry name" value="DnaJ"/>
    <property type="match status" value="1"/>
</dbReference>
<evidence type="ECO:0000313" key="3">
    <source>
        <dbReference type="EMBL" id="MES1919618.1"/>
    </source>
</evidence>
<evidence type="ECO:0000313" key="4">
    <source>
        <dbReference type="Proteomes" id="UP001439008"/>
    </source>
</evidence>
<accession>A0ABV2AIZ0</accession>
<organism evidence="3 4">
    <name type="scientific">Bonamia ostreae</name>
    <dbReference type="NCBI Taxonomy" id="126728"/>
    <lineage>
        <taxon>Eukaryota</taxon>
        <taxon>Sar</taxon>
        <taxon>Rhizaria</taxon>
        <taxon>Endomyxa</taxon>
        <taxon>Ascetosporea</taxon>
        <taxon>Haplosporida</taxon>
        <taxon>Bonamia</taxon>
    </lineage>
</organism>
<dbReference type="PRINTS" id="PR00625">
    <property type="entry name" value="JDOMAIN"/>
</dbReference>
<name>A0ABV2AIZ0_9EUKA</name>
<feature type="domain" description="J" evidence="2">
    <location>
        <begin position="256"/>
        <end position="329"/>
    </location>
</feature>
<dbReference type="EMBL" id="JBDODL010000342">
    <property type="protein sequence ID" value="MES1919618.1"/>
    <property type="molecule type" value="Genomic_DNA"/>
</dbReference>
<evidence type="ECO:0000259" key="2">
    <source>
        <dbReference type="PROSITE" id="PS50076"/>
    </source>
</evidence>
<proteinExistence type="predicted"/>
<gene>
    <name evidence="3" type="ORF">MHBO_001416</name>
</gene>
<dbReference type="InterPro" id="IPR050817">
    <property type="entry name" value="DjlA_DnaK_co-chaperone"/>
</dbReference>
<keyword evidence="1" id="KW-0472">Membrane</keyword>
<dbReference type="PROSITE" id="PS50076">
    <property type="entry name" value="DNAJ_2"/>
    <property type="match status" value="1"/>
</dbReference>
<evidence type="ECO:0000256" key="1">
    <source>
        <dbReference type="SAM" id="Phobius"/>
    </source>
</evidence>
<protein>
    <recommendedName>
        <fullName evidence="2">J domain-containing protein</fullName>
    </recommendedName>
</protein>
<dbReference type="Proteomes" id="UP001439008">
    <property type="component" value="Unassembled WGS sequence"/>
</dbReference>
<keyword evidence="1" id="KW-0812">Transmembrane</keyword>
<dbReference type="Pfam" id="PF00226">
    <property type="entry name" value="DnaJ"/>
    <property type="match status" value="1"/>
</dbReference>
<dbReference type="Gene3D" id="1.10.287.110">
    <property type="entry name" value="DnaJ domain"/>
    <property type="match status" value="1"/>
</dbReference>
<dbReference type="InterPro" id="IPR036869">
    <property type="entry name" value="J_dom_sf"/>
</dbReference>
<dbReference type="SUPFAM" id="SSF46565">
    <property type="entry name" value="Chaperone J-domain"/>
    <property type="match status" value="1"/>
</dbReference>
<sequence>MQIYASNKIFEPFTQILKGFDIKKNECKKLSASFLKTNKAHLEQINFRPSTLWPDILKNVEEIEKDKAKIKLLDKLNAHEVKIRDMRIEVMARKAKLIYVPAYVINYDCGPFKNNIFLLNGLDKDKMIGIKTFNPFKIGSAVLAINSIIFYTLSGFLITDIVAVSLLTIIPAVFSGWLSRLFSYRQTQKLRKDRKERNENLKTIESSRKNIEFDDEESFGYFSNLFNEKIFLQNRLFDKFVEQKRAKIRMALDKKGYYALLGLDPSTRKITQEEVHSAFKKKARTLHPDRFTKLTEKEIVVRNEVFKEIIKAYQILKDEKKRSEYDRLQ</sequence>
<comment type="caution">
    <text evidence="3">The sequence shown here is derived from an EMBL/GenBank/DDBJ whole genome shotgun (WGS) entry which is preliminary data.</text>
</comment>
<dbReference type="PANTHER" id="PTHR24074">
    <property type="entry name" value="CO-CHAPERONE PROTEIN DJLA"/>
    <property type="match status" value="1"/>
</dbReference>
<reference evidence="3 4" key="1">
    <citation type="journal article" date="2024" name="BMC Biol.">
        <title>Comparative genomics of Ascetosporea gives new insight into the evolutionary basis for animal parasitism in Rhizaria.</title>
        <authorList>
            <person name="Hiltunen Thoren M."/>
            <person name="Onut-Brannstrom I."/>
            <person name="Alfjorden A."/>
            <person name="Peckova H."/>
            <person name="Swords F."/>
            <person name="Hooper C."/>
            <person name="Holzer A.S."/>
            <person name="Bass D."/>
            <person name="Burki F."/>
        </authorList>
    </citation>
    <scope>NUCLEOTIDE SEQUENCE [LARGE SCALE GENOMIC DNA]</scope>
    <source>
        <strain evidence="3">20-A016</strain>
    </source>
</reference>
<dbReference type="CDD" id="cd06257">
    <property type="entry name" value="DnaJ"/>
    <property type="match status" value="1"/>
</dbReference>
<dbReference type="InterPro" id="IPR001623">
    <property type="entry name" value="DnaJ_domain"/>
</dbReference>
<feature type="transmembrane region" description="Helical" evidence="1">
    <location>
        <begin position="136"/>
        <end position="158"/>
    </location>
</feature>
<keyword evidence="4" id="KW-1185">Reference proteome</keyword>
<keyword evidence="1" id="KW-1133">Transmembrane helix</keyword>
<feature type="transmembrane region" description="Helical" evidence="1">
    <location>
        <begin position="164"/>
        <end position="182"/>
    </location>
</feature>